<feature type="compositionally biased region" description="Basic residues" evidence="1">
    <location>
        <begin position="1"/>
        <end position="11"/>
    </location>
</feature>
<accession>A0AAN5D5B1</accession>
<evidence type="ECO:0000313" key="2">
    <source>
        <dbReference type="EMBL" id="GMR56674.1"/>
    </source>
</evidence>
<dbReference type="AlphaFoldDB" id="A0AAN5D5B1"/>
<comment type="caution">
    <text evidence="2">The sequence shown here is derived from an EMBL/GenBank/DDBJ whole genome shotgun (WGS) entry which is preliminary data.</text>
</comment>
<name>A0AAN5D5B1_9BILA</name>
<evidence type="ECO:0000313" key="3">
    <source>
        <dbReference type="Proteomes" id="UP001328107"/>
    </source>
</evidence>
<feature type="non-terminal residue" evidence="2">
    <location>
        <position position="1"/>
    </location>
</feature>
<evidence type="ECO:0000256" key="1">
    <source>
        <dbReference type="SAM" id="MobiDB-lite"/>
    </source>
</evidence>
<dbReference type="EMBL" id="BTRK01000006">
    <property type="protein sequence ID" value="GMR56674.1"/>
    <property type="molecule type" value="Genomic_DNA"/>
</dbReference>
<keyword evidence="3" id="KW-1185">Reference proteome</keyword>
<organism evidence="2 3">
    <name type="scientific">Pristionchus mayeri</name>
    <dbReference type="NCBI Taxonomy" id="1317129"/>
    <lineage>
        <taxon>Eukaryota</taxon>
        <taxon>Metazoa</taxon>
        <taxon>Ecdysozoa</taxon>
        <taxon>Nematoda</taxon>
        <taxon>Chromadorea</taxon>
        <taxon>Rhabditida</taxon>
        <taxon>Rhabditina</taxon>
        <taxon>Diplogasteromorpha</taxon>
        <taxon>Diplogasteroidea</taxon>
        <taxon>Neodiplogasteridae</taxon>
        <taxon>Pristionchus</taxon>
    </lineage>
</organism>
<reference evidence="3" key="1">
    <citation type="submission" date="2022-10" db="EMBL/GenBank/DDBJ databases">
        <title>Genome assembly of Pristionchus species.</title>
        <authorList>
            <person name="Yoshida K."/>
            <person name="Sommer R.J."/>
        </authorList>
    </citation>
    <scope>NUCLEOTIDE SEQUENCE [LARGE SCALE GENOMIC DNA]</scope>
    <source>
        <strain evidence="3">RS5460</strain>
    </source>
</reference>
<feature type="region of interest" description="Disordered" evidence="1">
    <location>
        <begin position="1"/>
        <end position="65"/>
    </location>
</feature>
<protein>
    <submittedName>
        <fullName evidence="2">Uncharacterized protein</fullName>
    </submittedName>
</protein>
<sequence>GEEEKKRRRRGEKKEGESRVTAKRAHSSPRRDLRKSRGPVEGRLPAAGASDRGATSNRRDGLRDSLPIDCEERSMRGWMTSLLYRSIDRVANRYSTPPSSIDRAEGSLRRLEVRPSGGNE</sequence>
<gene>
    <name evidence="2" type="ORF">PMAYCL1PPCAC_26869</name>
</gene>
<dbReference type="Proteomes" id="UP001328107">
    <property type="component" value="Unassembled WGS sequence"/>
</dbReference>
<feature type="compositionally biased region" description="Basic and acidic residues" evidence="1">
    <location>
        <begin position="102"/>
        <end position="113"/>
    </location>
</feature>
<proteinExistence type="predicted"/>
<feature type="compositionally biased region" description="Basic residues" evidence="1">
    <location>
        <begin position="21"/>
        <end position="37"/>
    </location>
</feature>
<feature type="region of interest" description="Disordered" evidence="1">
    <location>
        <begin position="93"/>
        <end position="120"/>
    </location>
</feature>